<dbReference type="AlphaFoldDB" id="A0A933EAD7"/>
<dbReference type="SUPFAM" id="SSF51735">
    <property type="entry name" value="NAD(P)-binding Rossmann-fold domains"/>
    <property type="match status" value="1"/>
</dbReference>
<protein>
    <submittedName>
        <fullName evidence="4">SDR family NAD(P)-dependent oxidoreductase</fullName>
    </submittedName>
</protein>
<dbReference type="Pfam" id="PF00106">
    <property type="entry name" value="adh_short"/>
    <property type="match status" value="1"/>
</dbReference>
<gene>
    <name evidence="4" type="ORF">HY618_08605</name>
</gene>
<organism evidence="4 5">
    <name type="scientific">Tectimicrobiota bacterium</name>
    <dbReference type="NCBI Taxonomy" id="2528274"/>
    <lineage>
        <taxon>Bacteria</taxon>
        <taxon>Pseudomonadati</taxon>
        <taxon>Nitrospinota/Tectimicrobiota group</taxon>
        <taxon>Candidatus Tectimicrobiota</taxon>
    </lineage>
</organism>
<dbReference type="PRINTS" id="PR00081">
    <property type="entry name" value="GDHRDH"/>
</dbReference>
<keyword evidence="2" id="KW-0521">NADP</keyword>
<dbReference type="InterPro" id="IPR036291">
    <property type="entry name" value="NAD(P)-bd_dom_sf"/>
</dbReference>
<evidence type="ECO:0000256" key="2">
    <source>
        <dbReference type="ARBA" id="ARBA00022857"/>
    </source>
</evidence>
<comment type="similarity">
    <text evidence="1">Belongs to the short-chain dehydrogenases/reductases (SDR) family.</text>
</comment>
<sequence>MARRERIAVVTGGNKGVGFALCRRLAGEGCVTVLTARDGRKGRAACAKIEKEGLPVRFHPLDVREEASARALAGFVEKEFSRLDILVNNAAILNDRSKGALAIDMPSLQETLDTNLYGPLRVAQALAPLMTKSGGGRIVNVSSWFGSLAEMHGGGYAGYRISKACLNALTRILAA</sequence>
<dbReference type="GO" id="GO:0016491">
    <property type="term" value="F:oxidoreductase activity"/>
    <property type="evidence" value="ECO:0007669"/>
    <property type="project" value="UniProtKB-KW"/>
</dbReference>
<evidence type="ECO:0000313" key="4">
    <source>
        <dbReference type="EMBL" id="MBI4252505.1"/>
    </source>
</evidence>
<dbReference type="EMBL" id="JACQRX010000375">
    <property type="protein sequence ID" value="MBI4252505.1"/>
    <property type="molecule type" value="Genomic_DNA"/>
</dbReference>
<dbReference type="Gene3D" id="3.40.50.720">
    <property type="entry name" value="NAD(P)-binding Rossmann-like Domain"/>
    <property type="match status" value="1"/>
</dbReference>
<dbReference type="GO" id="GO:0016020">
    <property type="term" value="C:membrane"/>
    <property type="evidence" value="ECO:0007669"/>
    <property type="project" value="TreeGrafter"/>
</dbReference>
<comment type="caution">
    <text evidence="4">The sequence shown here is derived from an EMBL/GenBank/DDBJ whole genome shotgun (WGS) entry which is preliminary data.</text>
</comment>
<dbReference type="PANTHER" id="PTHR43490">
    <property type="entry name" value="(+)-NEOMENTHOL DEHYDROGENASE"/>
    <property type="match status" value="1"/>
</dbReference>
<evidence type="ECO:0000256" key="1">
    <source>
        <dbReference type="ARBA" id="ARBA00006484"/>
    </source>
</evidence>
<name>A0A933EAD7_UNCTE</name>
<dbReference type="Proteomes" id="UP000752292">
    <property type="component" value="Unassembled WGS sequence"/>
</dbReference>
<reference evidence="4" key="1">
    <citation type="submission" date="2020-07" db="EMBL/GenBank/DDBJ databases">
        <title>Huge and variable diversity of episymbiotic CPR bacteria and DPANN archaea in groundwater ecosystems.</title>
        <authorList>
            <person name="He C.Y."/>
            <person name="Keren R."/>
            <person name="Whittaker M."/>
            <person name="Farag I.F."/>
            <person name="Doudna J."/>
            <person name="Cate J.H.D."/>
            <person name="Banfield J.F."/>
        </authorList>
    </citation>
    <scope>NUCLEOTIDE SEQUENCE</scope>
    <source>
        <strain evidence="4">NC_groundwater_1370_Ag_S-0.2um_69_93</strain>
    </source>
</reference>
<proteinExistence type="inferred from homology"/>
<dbReference type="PRINTS" id="PR00080">
    <property type="entry name" value="SDRFAMILY"/>
</dbReference>
<accession>A0A933EAD7</accession>
<evidence type="ECO:0000313" key="5">
    <source>
        <dbReference type="Proteomes" id="UP000752292"/>
    </source>
</evidence>
<dbReference type="PANTHER" id="PTHR43490:SF99">
    <property type="entry name" value="SHORT-CHAIN DEHYDROGENASE_REDUCTASE"/>
    <property type="match status" value="1"/>
</dbReference>
<evidence type="ECO:0000256" key="3">
    <source>
        <dbReference type="ARBA" id="ARBA00023002"/>
    </source>
</evidence>
<dbReference type="InterPro" id="IPR002347">
    <property type="entry name" value="SDR_fam"/>
</dbReference>
<keyword evidence="3" id="KW-0560">Oxidoreductase</keyword>
<feature type="non-terminal residue" evidence="4">
    <location>
        <position position="175"/>
    </location>
</feature>